<gene>
    <name evidence="11" type="ORF">E8E12_001313</name>
</gene>
<evidence type="ECO:0000256" key="8">
    <source>
        <dbReference type="ARBA" id="ARBA00023288"/>
    </source>
</evidence>
<dbReference type="InterPro" id="IPR008427">
    <property type="entry name" value="Extracellular_membr_CFEM_dom"/>
</dbReference>
<evidence type="ECO:0000256" key="7">
    <source>
        <dbReference type="ARBA" id="ARBA00023157"/>
    </source>
</evidence>
<feature type="domain" description="CFEM" evidence="10">
    <location>
        <begin position="52"/>
        <end position="121"/>
    </location>
</feature>
<comment type="subcellular location">
    <subcellularLocation>
        <location evidence="1">Membrane</location>
        <topology evidence="1">Lipid-anchor</topology>
        <topology evidence="1">GPI-anchor</topology>
    </subcellularLocation>
    <subcellularLocation>
        <location evidence="2">Secreted</location>
    </subcellularLocation>
</comment>
<protein>
    <recommendedName>
        <fullName evidence="10">CFEM domain-containing protein</fullName>
    </recommendedName>
</protein>
<keyword evidence="4" id="KW-0964">Secreted</keyword>
<evidence type="ECO:0000256" key="9">
    <source>
        <dbReference type="SAM" id="SignalP"/>
    </source>
</evidence>
<evidence type="ECO:0000313" key="12">
    <source>
        <dbReference type="Proteomes" id="UP000758155"/>
    </source>
</evidence>
<evidence type="ECO:0000256" key="5">
    <source>
        <dbReference type="ARBA" id="ARBA00022622"/>
    </source>
</evidence>
<dbReference type="AlphaFoldDB" id="A0A9P4WL41"/>
<dbReference type="EMBL" id="SWKV01000059">
    <property type="protein sequence ID" value="KAF3035285.1"/>
    <property type="molecule type" value="Genomic_DNA"/>
</dbReference>
<proteinExistence type="inferred from homology"/>
<reference evidence="11" key="1">
    <citation type="submission" date="2019-04" db="EMBL/GenBank/DDBJ databases">
        <title>Sequencing of skin fungus with MAO and IRED activity.</title>
        <authorList>
            <person name="Marsaioli A.J."/>
            <person name="Bonatto J.M.C."/>
            <person name="Reis Junior O."/>
        </authorList>
    </citation>
    <scope>NUCLEOTIDE SEQUENCE</scope>
    <source>
        <strain evidence="11">28M1</strain>
    </source>
</reference>
<evidence type="ECO:0000256" key="1">
    <source>
        <dbReference type="ARBA" id="ARBA00004589"/>
    </source>
</evidence>
<dbReference type="Proteomes" id="UP000758155">
    <property type="component" value="Unassembled WGS sequence"/>
</dbReference>
<comment type="similarity">
    <text evidence="3">Belongs to the RBT5 family.</text>
</comment>
<dbReference type="OrthoDB" id="3932980at2759"/>
<keyword evidence="5" id="KW-0472">Membrane</keyword>
<keyword evidence="5" id="KW-0336">GPI-anchor</keyword>
<dbReference type="GO" id="GO:0005576">
    <property type="term" value="C:extracellular region"/>
    <property type="evidence" value="ECO:0007669"/>
    <property type="project" value="UniProtKB-SubCell"/>
</dbReference>
<organism evidence="11 12">
    <name type="scientific">Didymella heteroderae</name>
    <dbReference type="NCBI Taxonomy" id="1769908"/>
    <lineage>
        <taxon>Eukaryota</taxon>
        <taxon>Fungi</taxon>
        <taxon>Dikarya</taxon>
        <taxon>Ascomycota</taxon>
        <taxon>Pezizomycotina</taxon>
        <taxon>Dothideomycetes</taxon>
        <taxon>Pleosporomycetidae</taxon>
        <taxon>Pleosporales</taxon>
        <taxon>Pleosporineae</taxon>
        <taxon>Didymellaceae</taxon>
        <taxon>Didymella</taxon>
    </lineage>
</organism>
<evidence type="ECO:0000259" key="10">
    <source>
        <dbReference type="Pfam" id="PF05730"/>
    </source>
</evidence>
<evidence type="ECO:0000256" key="6">
    <source>
        <dbReference type="ARBA" id="ARBA00022729"/>
    </source>
</evidence>
<evidence type="ECO:0000256" key="3">
    <source>
        <dbReference type="ARBA" id="ARBA00010031"/>
    </source>
</evidence>
<keyword evidence="8" id="KW-0449">Lipoprotein</keyword>
<dbReference type="GO" id="GO:0098552">
    <property type="term" value="C:side of membrane"/>
    <property type="evidence" value="ECO:0007669"/>
    <property type="project" value="UniProtKB-KW"/>
</dbReference>
<evidence type="ECO:0000313" key="11">
    <source>
        <dbReference type="EMBL" id="KAF3035285.1"/>
    </source>
</evidence>
<accession>A0A9P4WL41</accession>
<evidence type="ECO:0000256" key="4">
    <source>
        <dbReference type="ARBA" id="ARBA00022525"/>
    </source>
</evidence>
<keyword evidence="6 9" id="KW-0732">Signal</keyword>
<comment type="caution">
    <text evidence="11">The sequence shown here is derived from an EMBL/GenBank/DDBJ whole genome shotgun (WGS) entry which is preliminary data.</text>
</comment>
<keyword evidence="12" id="KW-1185">Reference proteome</keyword>
<sequence>MRFSTIAITLSAAALASAQLTFDITQALKPGNFAKYRCLNNDKLLALMPPTTASCLKDCQIAANQADGCAENDFACHCVNYNVYSDAIEPCAFALPKGPKKDTCTVEVVLAARPIISDMCNFFNATLYADYRRCPQKLSKWKTFGIIANEEVEPSW</sequence>
<feature type="signal peptide" evidence="9">
    <location>
        <begin position="1"/>
        <end position="18"/>
    </location>
</feature>
<evidence type="ECO:0000256" key="2">
    <source>
        <dbReference type="ARBA" id="ARBA00004613"/>
    </source>
</evidence>
<dbReference type="Pfam" id="PF05730">
    <property type="entry name" value="CFEM"/>
    <property type="match status" value="1"/>
</dbReference>
<feature type="chain" id="PRO_5040303448" description="CFEM domain-containing protein" evidence="9">
    <location>
        <begin position="19"/>
        <end position="156"/>
    </location>
</feature>
<keyword evidence="7" id="KW-1015">Disulfide bond</keyword>
<keyword evidence="5" id="KW-0325">Glycoprotein</keyword>
<name>A0A9P4WL41_9PLEO</name>